<dbReference type="PANTHER" id="PTHR46889:SF7">
    <property type="entry name" value="TRANSPOSASE FOR INSERTION SEQUENCE ELEMENT IS904"/>
    <property type="match status" value="1"/>
</dbReference>
<dbReference type="Pfam" id="PF00665">
    <property type="entry name" value="rve"/>
    <property type="match status" value="1"/>
</dbReference>
<dbReference type="InterPro" id="IPR012337">
    <property type="entry name" value="RNaseH-like_sf"/>
</dbReference>
<dbReference type="GO" id="GO:0015074">
    <property type="term" value="P:DNA integration"/>
    <property type="evidence" value="ECO:0007669"/>
    <property type="project" value="InterPro"/>
</dbReference>
<dbReference type="InterPro" id="IPR036397">
    <property type="entry name" value="RNaseH_sf"/>
</dbReference>
<dbReference type="InterPro" id="IPR002514">
    <property type="entry name" value="Transposase_8"/>
</dbReference>
<evidence type="ECO:0000259" key="2">
    <source>
        <dbReference type="PROSITE" id="PS50994"/>
    </source>
</evidence>
<comment type="function">
    <text evidence="1">Involved in the transposition of the insertion sequence.</text>
</comment>
<gene>
    <name evidence="3" type="ORF">HMPREF1090_01875</name>
</gene>
<dbReference type="InterPro" id="IPR048020">
    <property type="entry name" value="Transpos_IS3"/>
</dbReference>
<evidence type="ECO:0000313" key="4">
    <source>
        <dbReference type="Proteomes" id="UP000013085"/>
    </source>
</evidence>
<dbReference type="AlphaFoldDB" id="A0A0E2HDM6"/>
<dbReference type="PATRIC" id="fig|999408.3.peg.2018"/>
<name>A0A0E2HDM6_9FIRM</name>
<reference evidence="3 4" key="1">
    <citation type="submission" date="2013-01" db="EMBL/GenBank/DDBJ databases">
        <title>The Genome Sequence of Clostridium clostridioforme 90A8.</title>
        <authorList>
            <consortium name="The Broad Institute Genome Sequencing Platform"/>
            <person name="Earl A."/>
            <person name="Ward D."/>
            <person name="Feldgarden M."/>
            <person name="Gevers D."/>
            <person name="Courvalin P."/>
            <person name="Lambert T."/>
            <person name="Walker B."/>
            <person name="Young S.K."/>
            <person name="Zeng Q."/>
            <person name="Gargeya S."/>
            <person name="Fitzgerald M."/>
            <person name="Haas B."/>
            <person name="Abouelleil A."/>
            <person name="Alvarado L."/>
            <person name="Arachchi H.M."/>
            <person name="Berlin A.M."/>
            <person name="Chapman S.B."/>
            <person name="Dewar J."/>
            <person name="Goldberg J."/>
            <person name="Griggs A."/>
            <person name="Gujja S."/>
            <person name="Hansen M."/>
            <person name="Howarth C."/>
            <person name="Imamovic A."/>
            <person name="Larimer J."/>
            <person name="McCowan C."/>
            <person name="Murphy C."/>
            <person name="Neiman D."/>
            <person name="Pearson M."/>
            <person name="Priest M."/>
            <person name="Roberts A."/>
            <person name="Saif S."/>
            <person name="Shea T."/>
            <person name="Sisk P."/>
            <person name="Sykes S."/>
            <person name="Wortman J."/>
            <person name="Nusbaum C."/>
            <person name="Birren B."/>
        </authorList>
    </citation>
    <scope>NUCLEOTIDE SEQUENCE [LARGE SCALE GENOMIC DNA]</scope>
    <source>
        <strain evidence="3 4">90A8</strain>
    </source>
</reference>
<dbReference type="Pfam" id="PF01527">
    <property type="entry name" value="HTH_Tnp_1"/>
    <property type="match status" value="1"/>
</dbReference>
<dbReference type="GO" id="GO:0006313">
    <property type="term" value="P:DNA transposition"/>
    <property type="evidence" value="ECO:0007669"/>
    <property type="project" value="InterPro"/>
</dbReference>
<dbReference type="SUPFAM" id="SSF53098">
    <property type="entry name" value="Ribonuclease H-like"/>
    <property type="match status" value="1"/>
</dbReference>
<feature type="domain" description="Integrase catalytic" evidence="2">
    <location>
        <begin position="215"/>
        <end position="380"/>
    </location>
</feature>
<protein>
    <recommendedName>
        <fullName evidence="2">Integrase catalytic domain-containing protein</fullName>
    </recommendedName>
</protein>
<dbReference type="PANTHER" id="PTHR46889">
    <property type="entry name" value="TRANSPOSASE INSF FOR INSERTION SEQUENCE IS3B-RELATED"/>
    <property type="match status" value="1"/>
</dbReference>
<dbReference type="RefSeq" id="WP_002592577.1">
    <property type="nucleotide sequence ID" value="NZ_KB851018.1"/>
</dbReference>
<dbReference type="InterPro" id="IPR050900">
    <property type="entry name" value="Transposase_IS3/IS150/IS904"/>
</dbReference>
<dbReference type="Pfam" id="PF13333">
    <property type="entry name" value="rve_2"/>
    <property type="match status" value="1"/>
</dbReference>
<organism evidence="3 4">
    <name type="scientific">[Clostridium] clostridioforme 90A8</name>
    <dbReference type="NCBI Taxonomy" id="999408"/>
    <lineage>
        <taxon>Bacteria</taxon>
        <taxon>Bacillati</taxon>
        <taxon>Bacillota</taxon>
        <taxon>Clostridia</taxon>
        <taxon>Lachnospirales</taxon>
        <taxon>Lachnospiraceae</taxon>
        <taxon>Enterocloster</taxon>
    </lineage>
</organism>
<dbReference type="InterPro" id="IPR009057">
    <property type="entry name" value="Homeodomain-like_sf"/>
</dbReference>
<dbReference type="NCBIfam" id="NF033516">
    <property type="entry name" value="transpos_IS3"/>
    <property type="match status" value="1"/>
</dbReference>
<proteinExistence type="predicted"/>
<dbReference type="PROSITE" id="PS50994">
    <property type="entry name" value="INTEGRASE"/>
    <property type="match status" value="1"/>
</dbReference>
<dbReference type="Gene3D" id="1.10.10.60">
    <property type="entry name" value="Homeodomain-like"/>
    <property type="match status" value="1"/>
</dbReference>
<dbReference type="Pfam" id="PF13276">
    <property type="entry name" value="HTH_21"/>
    <property type="match status" value="1"/>
</dbReference>
<evidence type="ECO:0000313" key="3">
    <source>
        <dbReference type="EMBL" id="ENZ17571.1"/>
    </source>
</evidence>
<sequence length="384" mass="44661">MAKNQKSYTPEFKQQIVELYNAGGTSYPQLEREYGVNRSTLSNWVKQLSPIKVSEEETVTLKEYKALRKEIQRLKIENEILKKSDRHIRKRTIAEIVTFIQNHLNHYTVSQLCSALKFPRSTYYKALVRVPSNRQEEYEEFGRKVKQAYDESRQRYGAVKICRTLNNNGTLCSVKRVQRHMEQQGLRSVVVKKYNHHANHGAIPDDKANILKRDFTARTINQKWCTDITYIHVLKEGWTYLASVMDLCSRKIIGYAYGTSMTTELAVEAVKNACLNVRNAQGILLHSDLGSQYTSQAFEVYLSSKGILHSFSRKGNPYDNACIESFHSVLKKEEIYLHTYQDSQEARRAIFEYIEGWYNRKRIHSAIGYMTPQQKEDEELEKSA</sequence>
<dbReference type="HOGENOM" id="CLU_027402_4_2_9"/>
<dbReference type="EMBL" id="AGYR01000014">
    <property type="protein sequence ID" value="ENZ17571.1"/>
    <property type="molecule type" value="Genomic_DNA"/>
</dbReference>
<dbReference type="SUPFAM" id="SSF46689">
    <property type="entry name" value="Homeodomain-like"/>
    <property type="match status" value="1"/>
</dbReference>
<evidence type="ECO:0000256" key="1">
    <source>
        <dbReference type="ARBA" id="ARBA00002286"/>
    </source>
</evidence>
<comment type="caution">
    <text evidence="3">The sequence shown here is derived from an EMBL/GenBank/DDBJ whole genome shotgun (WGS) entry which is preliminary data.</text>
</comment>
<dbReference type="GO" id="GO:0003677">
    <property type="term" value="F:DNA binding"/>
    <property type="evidence" value="ECO:0007669"/>
    <property type="project" value="InterPro"/>
</dbReference>
<dbReference type="InterPro" id="IPR001584">
    <property type="entry name" value="Integrase_cat-core"/>
</dbReference>
<dbReference type="Proteomes" id="UP000013085">
    <property type="component" value="Unassembled WGS sequence"/>
</dbReference>
<dbReference type="InterPro" id="IPR025948">
    <property type="entry name" value="HTH-like_dom"/>
</dbReference>
<dbReference type="Gene3D" id="3.30.420.10">
    <property type="entry name" value="Ribonuclease H-like superfamily/Ribonuclease H"/>
    <property type="match status" value="1"/>
</dbReference>
<accession>A0A0E2HDM6</accession>
<dbReference type="GO" id="GO:0004803">
    <property type="term" value="F:transposase activity"/>
    <property type="evidence" value="ECO:0007669"/>
    <property type="project" value="InterPro"/>
</dbReference>